<dbReference type="Gene3D" id="3.50.50.60">
    <property type="entry name" value="FAD/NAD(P)-binding domain"/>
    <property type="match status" value="1"/>
</dbReference>
<comment type="function">
    <text evidence="16">Catalyzes the stereospecific oxidation of squalene to (S)-2,3-epoxysqualene, and is considered to be a rate-limiting enzyme in steroid biosynthesis.</text>
</comment>
<protein>
    <recommendedName>
        <fullName evidence="16">Squalene monooxygenase</fullName>
        <ecNumber evidence="16">1.14.14.17</ecNumber>
    </recommendedName>
</protein>
<comment type="similarity">
    <text evidence="4 16">Belongs to the squalene monooxygenase family.</text>
</comment>
<evidence type="ECO:0000256" key="9">
    <source>
        <dbReference type="ARBA" id="ARBA00022848"/>
    </source>
</evidence>
<comment type="caution">
    <text evidence="20">The sequence shown here is derived from an EMBL/GenBank/DDBJ whole genome shotgun (WGS) entry which is preliminary data.</text>
</comment>
<dbReference type="GO" id="GO:0004506">
    <property type="term" value="F:squalene monooxygenase activity"/>
    <property type="evidence" value="ECO:0007669"/>
    <property type="project" value="UniProtKB-UniRule"/>
</dbReference>
<evidence type="ECO:0000256" key="4">
    <source>
        <dbReference type="ARBA" id="ARBA00008802"/>
    </source>
</evidence>
<dbReference type="Proteomes" id="UP000801428">
    <property type="component" value="Unassembled WGS sequence"/>
</dbReference>
<keyword evidence="6 16" id="KW-0812">Transmembrane</keyword>
<dbReference type="PRINTS" id="PR00420">
    <property type="entry name" value="RNGMNOXGNASE"/>
</dbReference>
<evidence type="ECO:0000256" key="6">
    <source>
        <dbReference type="ARBA" id="ARBA00022692"/>
    </source>
</evidence>
<feature type="region of interest" description="Disordered" evidence="17">
    <location>
        <begin position="23"/>
        <end position="45"/>
    </location>
</feature>
<feature type="transmembrane region" description="Helical" evidence="16">
    <location>
        <begin position="403"/>
        <end position="420"/>
    </location>
</feature>
<evidence type="ECO:0000256" key="7">
    <source>
        <dbReference type="ARBA" id="ARBA00022824"/>
    </source>
</evidence>
<evidence type="ECO:0000256" key="11">
    <source>
        <dbReference type="ARBA" id="ARBA00022989"/>
    </source>
</evidence>
<evidence type="ECO:0000256" key="1">
    <source>
        <dbReference type="ARBA" id="ARBA00001974"/>
    </source>
</evidence>
<dbReference type="InterPro" id="IPR013698">
    <property type="entry name" value="Squalene_epoxidase"/>
</dbReference>
<evidence type="ECO:0000313" key="21">
    <source>
        <dbReference type="Proteomes" id="UP000801428"/>
    </source>
</evidence>
<evidence type="ECO:0000256" key="10">
    <source>
        <dbReference type="ARBA" id="ARBA00022955"/>
    </source>
</evidence>
<accession>A0A9P4W5V3</accession>
<dbReference type="InterPro" id="IPR036188">
    <property type="entry name" value="FAD/NAD-bd_sf"/>
</dbReference>
<dbReference type="InterPro" id="IPR006076">
    <property type="entry name" value="FAD-dep_OxRdtase"/>
</dbReference>
<reference evidence="20" key="1">
    <citation type="submission" date="2019-04" db="EMBL/GenBank/DDBJ databases">
        <title>Sequencing of skin fungus with MAO and IRED activity.</title>
        <authorList>
            <person name="Marsaioli A.J."/>
            <person name="Bonatto J.M.C."/>
            <person name="Reis Junior O."/>
        </authorList>
    </citation>
    <scope>NUCLEOTIDE SEQUENCE</scope>
    <source>
        <strain evidence="20">30M1</strain>
    </source>
</reference>
<evidence type="ECO:0000256" key="5">
    <source>
        <dbReference type="ARBA" id="ARBA00022630"/>
    </source>
</evidence>
<dbReference type="AlphaFoldDB" id="A0A9P4W5V3"/>
<dbReference type="PANTHER" id="PTHR10835:SF0">
    <property type="entry name" value="SQUALENE MONOOXYGENASE"/>
    <property type="match status" value="1"/>
</dbReference>
<comment type="subcellular location">
    <subcellularLocation>
        <location evidence="3 16">Endoplasmic reticulum membrane</location>
        <topology evidence="3 16">Multi-pass membrane protein</topology>
    </subcellularLocation>
    <subcellularLocation>
        <location evidence="2">Microsome membrane</location>
        <topology evidence="2">Multi-pass membrane protein</topology>
    </subcellularLocation>
</comment>
<keyword evidence="10" id="KW-0443">Lipid metabolism</keyword>
<proteinExistence type="inferred from homology"/>
<evidence type="ECO:0000256" key="8">
    <source>
        <dbReference type="ARBA" id="ARBA00022827"/>
    </source>
</evidence>
<dbReference type="GO" id="GO:0006696">
    <property type="term" value="P:ergosterol biosynthetic process"/>
    <property type="evidence" value="ECO:0007669"/>
    <property type="project" value="TreeGrafter"/>
</dbReference>
<feature type="domain" description="Squalene epoxidase" evidence="19">
    <location>
        <begin position="213"/>
        <end position="485"/>
    </location>
</feature>
<dbReference type="GO" id="GO:0005789">
    <property type="term" value="C:endoplasmic reticulum membrane"/>
    <property type="evidence" value="ECO:0007669"/>
    <property type="project" value="UniProtKB-SubCell"/>
</dbReference>
<dbReference type="PANTHER" id="PTHR10835">
    <property type="entry name" value="SQUALENE MONOOXYGENASE"/>
    <property type="match status" value="1"/>
</dbReference>
<gene>
    <name evidence="20" type="primary">ERG1</name>
    <name evidence="20" type="ORF">E8E13_001269</name>
</gene>
<evidence type="ECO:0000256" key="15">
    <source>
        <dbReference type="ARBA" id="ARBA00029435"/>
    </source>
</evidence>
<evidence type="ECO:0000259" key="18">
    <source>
        <dbReference type="Pfam" id="PF01266"/>
    </source>
</evidence>
<name>A0A9P4W5V3_CURKU</name>
<dbReference type="EC" id="1.14.14.17" evidence="16"/>
<keyword evidence="8 16" id="KW-0274">FAD</keyword>
<evidence type="ECO:0000256" key="12">
    <source>
        <dbReference type="ARBA" id="ARBA00023002"/>
    </source>
</evidence>
<feature type="transmembrane region" description="Helical" evidence="16">
    <location>
        <begin position="486"/>
        <end position="508"/>
    </location>
</feature>
<dbReference type="Pfam" id="PF08491">
    <property type="entry name" value="SE"/>
    <property type="match status" value="1"/>
</dbReference>
<keyword evidence="12 16" id="KW-0560">Oxidoreductase</keyword>
<keyword evidence="10" id="KW-0444">Lipid biosynthesis</keyword>
<sequence length="513" mass="55788">MSMLTMFSDKYMTLPPGVNATTPSLRARGGSINETPAAGTYTDSLREERRRVHHEADVVIVGAGIVGCAAAVAFGKQGRSVVLLEKSLKEPDRIVGELLQPGGVNALRQLGMEDCLEGIDAIPCYGYQVSYHNEPVHIPYPDNLLTEKPSKKPEGRSFHHGKFISKLRAAAQAAPNVTVVESTVTDIVKNGHTGQVLGVECQTGGSKDYYFGAVTLIADGYASKFRKEYLSNTPQVRSKFWGLEMIDAELPLPHHGHVILTDAPPILIYQIGTHETRILVDIPEGLPSASVKAGGVKNHMLNVVVPNLPECTRPSFIRAVEAGKLRSMPNSFLPPATQQTPGLIMLGDAMNMRHPLTGGGMTVAFNDVVTLSTLLSPQAVPNLEDTDAVLAALRRFHWARKSGSSVINILAMALYALFAANSTHLTALKNGCFRYFQLGGKHISEPAGLLSGLIRNPAVLVYHFFSVALYGVFCRARDVEVWKVPYVVFIESFLIVWTAARVIGPYILAEVRR</sequence>
<evidence type="ECO:0000256" key="2">
    <source>
        <dbReference type="ARBA" id="ARBA00004154"/>
    </source>
</evidence>
<evidence type="ECO:0000256" key="13">
    <source>
        <dbReference type="ARBA" id="ARBA00023136"/>
    </source>
</evidence>
<feature type="domain" description="FAD dependent oxidoreductase" evidence="18">
    <location>
        <begin position="57"/>
        <end position="87"/>
    </location>
</feature>
<keyword evidence="14" id="KW-0753">Steroid metabolism</keyword>
<keyword evidence="9" id="KW-0492">Microsome</keyword>
<evidence type="ECO:0000259" key="19">
    <source>
        <dbReference type="Pfam" id="PF08491"/>
    </source>
</evidence>
<dbReference type="GO" id="GO:0050660">
    <property type="term" value="F:flavin adenine dinucleotide binding"/>
    <property type="evidence" value="ECO:0007669"/>
    <property type="project" value="UniProtKB-UniRule"/>
</dbReference>
<dbReference type="InterPro" id="IPR040125">
    <property type="entry name" value="Squalene_monox"/>
</dbReference>
<comment type="catalytic activity">
    <reaction evidence="16">
        <text>squalene + reduced [NADPH--hemoprotein reductase] + O2 = (S)-2,3-epoxysqualene + oxidized [NADPH--hemoprotein reductase] + H2O + H(+)</text>
        <dbReference type="Rhea" id="RHEA:25282"/>
        <dbReference type="Rhea" id="RHEA-COMP:11964"/>
        <dbReference type="Rhea" id="RHEA-COMP:11965"/>
        <dbReference type="ChEBI" id="CHEBI:15377"/>
        <dbReference type="ChEBI" id="CHEBI:15378"/>
        <dbReference type="ChEBI" id="CHEBI:15379"/>
        <dbReference type="ChEBI" id="CHEBI:15440"/>
        <dbReference type="ChEBI" id="CHEBI:15441"/>
        <dbReference type="ChEBI" id="CHEBI:57618"/>
        <dbReference type="ChEBI" id="CHEBI:58210"/>
        <dbReference type="EC" id="1.14.14.17"/>
    </reaction>
</comment>
<keyword evidence="7 16" id="KW-0256">Endoplasmic reticulum</keyword>
<organism evidence="20 21">
    <name type="scientific">Curvularia kusanoi</name>
    <name type="common">Cochliobolus kusanoi</name>
    <dbReference type="NCBI Taxonomy" id="90978"/>
    <lineage>
        <taxon>Eukaryota</taxon>
        <taxon>Fungi</taxon>
        <taxon>Dikarya</taxon>
        <taxon>Ascomycota</taxon>
        <taxon>Pezizomycotina</taxon>
        <taxon>Dothideomycetes</taxon>
        <taxon>Pleosporomycetidae</taxon>
        <taxon>Pleosporales</taxon>
        <taxon>Pleosporineae</taxon>
        <taxon>Pleosporaceae</taxon>
        <taxon>Curvularia</taxon>
    </lineage>
</organism>
<keyword evidence="10" id="KW-0752">Steroid biosynthesis</keyword>
<evidence type="ECO:0000256" key="3">
    <source>
        <dbReference type="ARBA" id="ARBA00004477"/>
    </source>
</evidence>
<dbReference type="EMBL" id="SWKU01000052">
    <property type="protein sequence ID" value="KAF2993438.1"/>
    <property type="molecule type" value="Genomic_DNA"/>
</dbReference>
<comment type="cofactor">
    <cofactor evidence="1 16">
        <name>FAD</name>
        <dbReference type="ChEBI" id="CHEBI:57692"/>
    </cofactor>
</comment>
<dbReference type="SUPFAM" id="SSF51905">
    <property type="entry name" value="FAD/NAD(P)-binding domain"/>
    <property type="match status" value="1"/>
</dbReference>
<dbReference type="OrthoDB" id="1678617at2759"/>
<evidence type="ECO:0000256" key="17">
    <source>
        <dbReference type="SAM" id="MobiDB-lite"/>
    </source>
</evidence>
<keyword evidence="13 16" id="KW-0472">Membrane</keyword>
<evidence type="ECO:0000256" key="16">
    <source>
        <dbReference type="RuleBase" id="RU367121"/>
    </source>
</evidence>
<keyword evidence="11 16" id="KW-1133">Transmembrane helix</keyword>
<dbReference type="FunFam" id="3.50.50.60:FF:000166">
    <property type="entry name" value="Squalene monooxygenase Erg1"/>
    <property type="match status" value="1"/>
</dbReference>
<keyword evidence="21" id="KW-1185">Reference proteome</keyword>
<evidence type="ECO:0000256" key="14">
    <source>
        <dbReference type="ARBA" id="ARBA00023221"/>
    </source>
</evidence>
<keyword evidence="5 16" id="KW-0285">Flavoprotein</keyword>
<evidence type="ECO:0000313" key="20">
    <source>
        <dbReference type="EMBL" id="KAF2993438.1"/>
    </source>
</evidence>
<dbReference type="Pfam" id="PF01266">
    <property type="entry name" value="DAO"/>
    <property type="match status" value="1"/>
</dbReference>
<comment type="pathway">
    <text evidence="15">Steroid metabolism; ergosterol biosynthesis.</text>
</comment>
<feature type="transmembrane region" description="Helical" evidence="16">
    <location>
        <begin position="454"/>
        <end position="474"/>
    </location>
</feature>